<accession>A0A951UU60</accession>
<evidence type="ECO:0000259" key="1">
    <source>
        <dbReference type="PROSITE" id="PS51186"/>
    </source>
</evidence>
<organism evidence="2 3">
    <name type="scientific">Cyanomargarita calcarea GSE-NOS-MK-12-04C</name>
    <dbReference type="NCBI Taxonomy" id="2839659"/>
    <lineage>
        <taxon>Bacteria</taxon>
        <taxon>Bacillati</taxon>
        <taxon>Cyanobacteriota</taxon>
        <taxon>Cyanophyceae</taxon>
        <taxon>Nostocales</taxon>
        <taxon>Cyanomargaritaceae</taxon>
        <taxon>Cyanomargarita</taxon>
    </lineage>
</organism>
<gene>
    <name evidence="2" type="ORF">KME60_20465</name>
</gene>
<reference evidence="2" key="2">
    <citation type="journal article" date="2022" name="Microbiol. Resour. Announc.">
        <title>Metagenome Sequencing to Explore Phylogenomics of Terrestrial Cyanobacteria.</title>
        <authorList>
            <person name="Ward R.D."/>
            <person name="Stajich J.E."/>
            <person name="Johansen J.R."/>
            <person name="Huntemann M."/>
            <person name="Clum A."/>
            <person name="Foster B."/>
            <person name="Foster B."/>
            <person name="Roux S."/>
            <person name="Palaniappan K."/>
            <person name="Varghese N."/>
            <person name="Mukherjee S."/>
            <person name="Reddy T.B.K."/>
            <person name="Daum C."/>
            <person name="Copeland A."/>
            <person name="Chen I.A."/>
            <person name="Ivanova N.N."/>
            <person name="Kyrpides N.C."/>
            <person name="Shapiro N."/>
            <person name="Eloe-Fadrosh E.A."/>
            <person name="Pietrasiak N."/>
        </authorList>
    </citation>
    <scope>NUCLEOTIDE SEQUENCE</scope>
    <source>
        <strain evidence="2">GSE-NOS-MK-12-04C</strain>
    </source>
</reference>
<dbReference type="Pfam" id="PF13527">
    <property type="entry name" value="Acetyltransf_9"/>
    <property type="match status" value="1"/>
</dbReference>
<dbReference type="InterPro" id="IPR016181">
    <property type="entry name" value="Acyl_CoA_acyltransferase"/>
</dbReference>
<dbReference type="SUPFAM" id="SSF55729">
    <property type="entry name" value="Acyl-CoA N-acyltransferases (Nat)"/>
    <property type="match status" value="1"/>
</dbReference>
<dbReference type="InterPro" id="IPR000182">
    <property type="entry name" value="GNAT_dom"/>
</dbReference>
<reference evidence="2" key="1">
    <citation type="submission" date="2021-05" db="EMBL/GenBank/DDBJ databases">
        <authorList>
            <person name="Pietrasiak N."/>
            <person name="Ward R."/>
            <person name="Stajich J.E."/>
            <person name="Kurbessoian T."/>
        </authorList>
    </citation>
    <scope>NUCLEOTIDE SEQUENCE</scope>
    <source>
        <strain evidence="2">GSE-NOS-MK-12-04C</strain>
    </source>
</reference>
<dbReference type="PROSITE" id="PS51186">
    <property type="entry name" value="GNAT"/>
    <property type="match status" value="1"/>
</dbReference>
<dbReference type="Proteomes" id="UP000729701">
    <property type="component" value="Unassembled WGS sequence"/>
</dbReference>
<feature type="domain" description="N-acetyltransferase" evidence="1">
    <location>
        <begin position="2"/>
        <end position="151"/>
    </location>
</feature>
<evidence type="ECO:0000313" key="3">
    <source>
        <dbReference type="Proteomes" id="UP000729701"/>
    </source>
</evidence>
<comment type="caution">
    <text evidence="2">The sequence shown here is derived from an EMBL/GenBank/DDBJ whole genome shotgun (WGS) entry which is preliminary data.</text>
</comment>
<protein>
    <submittedName>
        <fullName evidence="2">N-acetyltransferase</fullName>
    </submittedName>
</protein>
<dbReference type="CDD" id="cd04301">
    <property type="entry name" value="NAT_SF"/>
    <property type="match status" value="1"/>
</dbReference>
<dbReference type="AlphaFoldDB" id="A0A951UU60"/>
<sequence length="171" mass="18753">MLDVRPETDKDISNIRQTIIDAFAEVKVASLVEAIRNSPNFIPELSLVAAENGEVLGHILFSRIIIAAHEQSIPALALAPLAVTPNRQRQGIGSKLVEAGLSKCRELDHSIAVVVGNPSCYQRFGFQTANKFNLHSSLPFPDEAFMALEFKPRALINAIGTVMYPIYFHGL</sequence>
<dbReference type="EMBL" id="JAHHGZ010000023">
    <property type="protein sequence ID" value="MBW4669719.1"/>
    <property type="molecule type" value="Genomic_DNA"/>
</dbReference>
<name>A0A951UU60_9CYAN</name>
<dbReference type="GO" id="GO:0016747">
    <property type="term" value="F:acyltransferase activity, transferring groups other than amino-acyl groups"/>
    <property type="evidence" value="ECO:0007669"/>
    <property type="project" value="InterPro"/>
</dbReference>
<proteinExistence type="predicted"/>
<evidence type="ECO:0000313" key="2">
    <source>
        <dbReference type="EMBL" id="MBW4669719.1"/>
    </source>
</evidence>
<dbReference type="Gene3D" id="3.40.630.30">
    <property type="match status" value="1"/>
</dbReference>